<dbReference type="EMBL" id="CP045644">
    <property type="protein sequence ID" value="QFZ84571.1"/>
    <property type="molecule type" value="Genomic_DNA"/>
</dbReference>
<dbReference type="AlphaFoldDB" id="A0A5Q0M4L9"/>
<dbReference type="RefSeq" id="WP_153283190.1">
    <property type="nucleotide sequence ID" value="NZ_CP045644.1"/>
</dbReference>
<feature type="compositionally biased region" description="Polar residues" evidence="1">
    <location>
        <begin position="1"/>
        <end position="12"/>
    </location>
</feature>
<evidence type="ECO:0000313" key="3">
    <source>
        <dbReference type="Proteomes" id="UP000326780"/>
    </source>
</evidence>
<evidence type="ECO:0000256" key="1">
    <source>
        <dbReference type="SAM" id="MobiDB-lite"/>
    </source>
</evidence>
<gene>
    <name evidence="2" type="ORF">GFK26_18255</name>
</gene>
<organism evidence="2 3">
    <name type="scientific">Variovorax paradoxus</name>
    <dbReference type="NCBI Taxonomy" id="34073"/>
    <lineage>
        <taxon>Bacteria</taxon>
        <taxon>Pseudomonadati</taxon>
        <taxon>Pseudomonadota</taxon>
        <taxon>Betaproteobacteria</taxon>
        <taxon>Burkholderiales</taxon>
        <taxon>Comamonadaceae</taxon>
        <taxon>Variovorax</taxon>
    </lineage>
</organism>
<protein>
    <submittedName>
        <fullName evidence="2">Uncharacterized protein</fullName>
    </submittedName>
</protein>
<evidence type="ECO:0000313" key="2">
    <source>
        <dbReference type="EMBL" id="QFZ84571.1"/>
    </source>
</evidence>
<reference evidence="2 3" key="1">
    <citation type="submission" date="2019-10" db="EMBL/GenBank/DDBJ databases">
        <title>Complete genome sequence of Variovorax paradoxus 5C-2.</title>
        <authorList>
            <person name="Gogoleva N.E."/>
            <person name="Balkin A.S."/>
        </authorList>
    </citation>
    <scope>NUCLEOTIDE SEQUENCE [LARGE SCALE GENOMIC DNA]</scope>
    <source>
        <strain evidence="2 3">5C-2</strain>
    </source>
</reference>
<accession>A0A5Q0M4L9</accession>
<dbReference type="Proteomes" id="UP000326780">
    <property type="component" value="Chromosome"/>
</dbReference>
<sequence>MAKTAAKNTPVSTAPRAPRKGKKSADAVVMNHAEMLEADNIDNLLAELTGMGGEPEIVLEAGAANDTDATPIVIADAAPAVALSDDELEATLGRVEAVQASIDAASPAVTDPAAMPTGDASDAVPLTPADALADAPAAPKIPRKHYANKVDRIKDRLGAGAADYTVLTLADAGVSDEDLKNVMDSTFAIIQGMNKKEQNRASLLFDFLSGKKATLNTVLEKTLRVLHRDGHITTGKDSNLITELLGKPYSIGSARAMSGNTVGMYADLKLLKADGKGRFVANAESTLLAAANAKLGLVTA</sequence>
<proteinExistence type="predicted"/>
<feature type="region of interest" description="Disordered" evidence="1">
    <location>
        <begin position="1"/>
        <end position="24"/>
    </location>
</feature>
<name>A0A5Q0M4L9_VARPD</name>